<name>A0A379PQV6_9NOCA</name>
<feature type="region of interest" description="Disordered" evidence="1">
    <location>
        <begin position="1"/>
        <end position="21"/>
    </location>
</feature>
<dbReference type="Proteomes" id="UP000254569">
    <property type="component" value="Unassembled WGS sequence"/>
</dbReference>
<sequence>MRTRSLTDLGPEHQTATSRALPSASAEYACVTRDACTHRTHCTHPRRHGFTKSWIPPLAQLTRLGPDNSGGNSLRHGHVALAGSGAFSCPPGSTLCLHGVPFGWSRAAPFAERRPNAPDPSFPLRAGTLRWRGPVPACLAQRPAGTQAVTTPCRCGRGSVPRSRPKLSPGSDRQVRPALQGRRPSGRRGGVESPVFQHGRDRGRSDVLSARVPARPRHLGCG</sequence>
<keyword evidence="3" id="KW-1185">Reference proteome</keyword>
<dbReference type="AlphaFoldDB" id="A0A379PQV6"/>
<dbReference type="EMBL" id="UGVI01000002">
    <property type="protein sequence ID" value="SUF09151.1"/>
    <property type="molecule type" value="Genomic_DNA"/>
</dbReference>
<evidence type="ECO:0000256" key="1">
    <source>
        <dbReference type="SAM" id="MobiDB-lite"/>
    </source>
</evidence>
<evidence type="ECO:0000313" key="2">
    <source>
        <dbReference type="EMBL" id="SUF09151.1"/>
    </source>
</evidence>
<reference evidence="2 3" key="1">
    <citation type="submission" date="2018-06" db="EMBL/GenBank/DDBJ databases">
        <authorList>
            <consortium name="Pathogen Informatics"/>
            <person name="Doyle S."/>
        </authorList>
    </citation>
    <scope>NUCLEOTIDE SEQUENCE [LARGE SCALE GENOMIC DNA]</scope>
    <source>
        <strain evidence="2 3">NCTC13296</strain>
    </source>
</reference>
<evidence type="ECO:0000313" key="3">
    <source>
        <dbReference type="Proteomes" id="UP000254569"/>
    </source>
</evidence>
<protein>
    <submittedName>
        <fullName evidence="2">Uncharacterized protein</fullName>
    </submittedName>
</protein>
<feature type="region of interest" description="Disordered" evidence="1">
    <location>
        <begin position="149"/>
        <end position="222"/>
    </location>
</feature>
<accession>A0A379PQV6</accession>
<gene>
    <name evidence="2" type="ORF">NCTC13296_04348</name>
</gene>
<organism evidence="2 3">
    <name type="scientific">Rhodococcus gordoniae</name>
    <dbReference type="NCBI Taxonomy" id="223392"/>
    <lineage>
        <taxon>Bacteria</taxon>
        <taxon>Bacillati</taxon>
        <taxon>Actinomycetota</taxon>
        <taxon>Actinomycetes</taxon>
        <taxon>Mycobacteriales</taxon>
        <taxon>Nocardiaceae</taxon>
        <taxon>Rhodococcus</taxon>
    </lineage>
</organism>
<proteinExistence type="predicted"/>